<dbReference type="GO" id="GO:0016616">
    <property type="term" value="F:oxidoreductase activity, acting on the CH-OH group of donors, NAD or NADP as acceptor"/>
    <property type="evidence" value="ECO:0007669"/>
    <property type="project" value="InterPro"/>
</dbReference>
<dbReference type="Proteomes" id="UP000694557">
    <property type="component" value="Unassembled WGS sequence"/>
</dbReference>
<protein>
    <recommendedName>
        <fullName evidence="5">Putative malate dehydrogenase 1B</fullName>
    </recommendedName>
</protein>
<organism evidence="7 8">
    <name type="scientific">Oncorhynchus kisutch</name>
    <name type="common">Coho salmon</name>
    <name type="synonym">Salmo kisutch</name>
    <dbReference type="NCBI Taxonomy" id="8019"/>
    <lineage>
        <taxon>Eukaryota</taxon>
        <taxon>Metazoa</taxon>
        <taxon>Chordata</taxon>
        <taxon>Craniata</taxon>
        <taxon>Vertebrata</taxon>
        <taxon>Euteleostomi</taxon>
        <taxon>Actinopterygii</taxon>
        <taxon>Neopterygii</taxon>
        <taxon>Teleostei</taxon>
        <taxon>Protacanthopterygii</taxon>
        <taxon>Salmoniformes</taxon>
        <taxon>Salmonidae</taxon>
        <taxon>Salmoninae</taxon>
        <taxon>Oncorhynchus</taxon>
    </lineage>
</organism>
<evidence type="ECO:0000256" key="3">
    <source>
        <dbReference type="ARBA" id="ARBA00023002"/>
    </source>
</evidence>
<dbReference type="Pfam" id="PF02866">
    <property type="entry name" value="Ldh_1_C"/>
    <property type="match status" value="1"/>
</dbReference>
<keyword evidence="8" id="KW-1185">Reference proteome</keyword>
<name>A0A8C7G218_ONCKI</name>
<dbReference type="GO" id="GO:0006099">
    <property type="term" value="P:tricarboxylic acid cycle"/>
    <property type="evidence" value="ECO:0007669"/>
    <property type="project" value="UniProtKB-KW"/>
</dbReference>
<dbReference type="GO" id="GO:0016615">
    <property type="term" value="F:malate dehydrogenase activity"/>
    <property type="evidence" value="ECO:0007669"/>
    <property type="project" value="InterPro"/>
</dbReference>
<comment type="similarity">
    <text evidence="1">Belongs to the LDH/MDH superfamily. MDH type 2 family.</text>
</comment>
<dbReference type="GO" id="GO:0006108">
    <property type="term" value="P:malate metabolic process"/>
    <property type="evidence" value="ECO:0007669"/>
    <property type="project" value="InterPro"/>
</dbReference>
<sequence>MAKFVLAGKANCPYFAKAELLADLLQRSLPKFSIHKLCMHPNEWQQWLETTCKENGWQHEYSPMIWRELINRGGKGMLLGGFSDFLEHVQAYYGITSDMTTELMMKIATENLLTRELCMKEEVYHQSLIKPLHIWISSALNPTCYILIPQLFAPGVFRDAPTISLHLLDVGAIEEDLQGVRMETEDLALPQLHKCGGEDEEESKVKVSERYEQYGRLIDERAHKNVAVIVAGNTLVNLKCSLLLENAPSVDSGHFVGMATQLEYEARAHIAQKLSVKTADVTDVIVWGNISGSSHVDLQRAKVFQYEGAIWGPSDFSQPVLKMIYDRKWLQTDFLNLVSSQRATVASKSQRATAISATNGIIAVLKAWNCNSSAEEVFSLGILSTGQYNLPAGVVFSMPVSFQDGRWSVLSDVIIGDEMRAKLQIAADQLREEKDLASRTRKDTA</sequence>
<evidence type="ECO:0000313" key="8">
    <source>
        <dbReference type="Proteomes" id="UP000694557"/>
    </source>
</evidence>
<proteinExistence type="inferred from homology"/>
<evidence type="ECO:0000256" key="1">
    <source>
        <dbReference type="ARBA" id="ARBA00009613"/>
    </source>
</evidence>
<evidence type="ECO:0000256" key="4">
    <source>
        <dbReference type="ARBA" id="ARBA00023027"/>
    </source>
</evidence>
<keyword evidence="4" id="KW-0520">NAD</keyword>
<keyword evidence="2" id="KW-0816">Tricarboxylic acid cycle</keyword>
<dbReference type="PANTHER" id="PTHR23382">
    <property type="entry name" value="MALATE DEHYDROGENASE"/>
    <property type="match status" value="1"/>
</dbReference>
<dbReference type="Gene3D" id="3.40.50.720">
    <property type="entry name" value="NAD(P)-binding Rossmann-like Domain"/>
    <property type="match status" value="2"/>
</dbReference>
<reference evidence="7" key="2">
    <citation type="submission" date="2025-09" db="UniProtKB">
        <authorList>
            <consortium name="Ensembl"/>
        </authorList>
    </citation>
    <scope>IDENTIFICATION</scope>
</reference>
<accession>A0A8C7G218</accession>
<dbReference type="SUPFAM" id="SSF51735">
    <property type="entry name" value="NAD(P)-binding Rossmann-fold domains"/>
    <property type="match status" value="1"/>
</dbReference>
<dbReference type="Ensembl" id="ENSOKIT00005037714.1">
    <property type="protein sequence ID" value="ENSOKIP00005035698.1"/>
    <property type="gene ID" value="ENSOKIG00005015216.1"/>
</dbReference>
<reference evidence="7" key="1">
    <citation type="submission" date="2025-08" db="UniProtKB">
        <authorList>
            <consortium name="Ensembl"/>
        </authorList>
    </citation>
    <scope>IDENTIFICATION</scope>
</reference>
<dbReference type="InterPro" id="IPR010945">
    <property type="entry name" value="Malate_DH_type2"/>
</dbReference>
<gene>
    <name evidence="7" type="primary">MDH1B</name>
    <name evidence="7" type="synonym">mdh1b</name>
</gene>
<dbReference type="FunFam" id="3.90.110.10:FF:000006">
    <property type="entry name" value="putative malate dehydrogenase 1B"/>
    <property type="match status" value="1"/>
</dbReference>
<evidence type="ECO:0000259" key="6">
    <source>
        <dbReference type="Pfam" id="PF02866"/>
    </source>
</evidence>
<keyword evidence="3" id="KW-0560">Oxidoreductase</keyword>
<evidence type="ECO:0000256" key="5">
    <source>
        <dbReference type="ARBA" id="ARBA00039310"/>
    </source>
</evidence>
<dbReference type="GeneTree" id="ENSGT00530000063410"/>
<evidence type="ECO:0000256" key="2">
    <source>
        <dbReference type="ARBA" id="ARBA00022532"/>
    </source>
</evidence>
<dbReference type="Gene3D" id="3.90.110.10">
    <property type="entry name" value="Lactate dehydrogenase/glycoside hydrolase, family 4, C-terminal"/>
    <property type="match status" value="1"/>
</dbReference>
<dbReference type="InterPro" id="IPR036291">
    <property type="entry name" value="NAD(P)-bd_dom_sf"/>
</dbReference>
<evidence type="ECO:0000313" key="7">
    <source>
        <dbReference type="Ensembl" id="ENSOKIP00005035698.1"/>
    </source>
</evidence>
<feature type="domain" description="Lactate/malate dehydrogenase C-terminal" evidence="6">
    <location>
        <begin position="266"/>
        <end position="436"/>
    </location>
</feature>
<dbReference type="AlphaFoldDB" id="A0A8C7G218"/>
<dbReference type="SUPFAM" id="SSF56327">
    <property type="entry name" value="LDH C-terminal domain-like"/>
    <property type="match status" value="1"/>
</dbReference>
<dbReference type="InterPro" id="IPR022383">
    <property type="entry name" value="Lactate/malate_DH_C"/>
</dbReference>
<dbReference type="InterPro" id="IPR015955">
    <property type="entry name" value="Lactate_DH/Glyco_Ohase_4_C"/>
</dbReference>